<reference evidence="2 3" key="1">
    <citation type="submission" date="2019-07" db="EMBL/GenBank/DDBJ databases">
        <authorList>
            <person name="Cremers G."/>
        </authorList>
    </citation>
    <scope>NUCLEOTIDE SEQUENCE [LARGE SCALE GENOMIC DNA]</scope>
</reference>
<feature type="non-terminal residue" evidence="2">
    <location>
        <position position="1"/>
    </location>
</feature>
<dbReference type="Proteomes" id="UP000334340">
    <property type="component" value="Unassembled WGS sequence"/>
</dbReference>
<dbReference type="InterPro" id="IPR003346">
    <property type="entry name" value="Transposase_20"/>
</dbReference>
<organism evidence="2 3">
    <name type="scientific">Candidatus Methylomirabilis lanthanidiphila</name>
    <dbReference type="NCBI Taxonomy" id="2211376"/>
    <lineage>
        <taxon>Bacteria</taxon>
        <taxon>Candidatus Methylomirabilota</taxon>
        <taxon>Candidatus Methylomirabilia</taxon>
        <taxon>Candidatus Methylomirabilales</taxon>
        <taxon>Candidatus Methylomirabilaceae</taxon>
        <taxon>Candidatus Methylomirabilis</taxon>
    </lineage>
</organism>
<sequence>GVAPFNRDSGTKRGRRAVWGGRAAVRAVLYMATVAASRCNPVITAFYARLLAAGKAKKVALTACMHKLLLILNAMVKHQTPWRDNLALTS</sequence>
<evidence type="ECO:0000313" key="3">
    <source>
        <dbReference type="Proteomes" id="UP000334340"/>
    </source>
</evidence>
<dbReference type="GO" id="GO:0003677">
    <property type="term" value="F:DNA binding"/>
    <property type="evidence" value="ECO:0007669"/>
    <property type="project" value="InterPro"/>
</dbReference>
<name>A0A564ZMU0_9BACT</name>
<accession>A0A564ZMU0</accession>
<dbReference type="Pfam" id="PF02371">
    <property type="entry name" value="Transposase_20"/>
    <property type="match status" value="1"/>
</dbReference>
<dbReference type="PANTHER" id="PTHR33055:SF13">
    <property type="entry name" value="TRANSPOSASE"/>
    <property type="match status" value="1"/>
</dbReference>
<dbReference type="AlphaFoldDB" id="A0A564ZMU0"/>
<dbReference type="InterPro" id="IPR047650">
    <property type="entry name" value="Transpos_IS110"/>
</dbReference>
<protein>
    <submittedName>
        <fullName evidence="2">Transposase IS116/IS110/IS902 family protein</fullName>
    </submittedName>
</protein>
<feature type="domain" description="Transposase IS116/IS110/IS902 C-terminal" evidence="1">
    <location>
        <begin position="1"/>
        <end position="48"/>
    </location>
</feature>
<dbReference type="GO" id="GO:0004803">
    <property type="term" value="F:transposase activity"/>
    <property type="evidence" value="ECO:0007669"/>
    <property type="project" value="InterPro"/>
</dbReference>
<proteinExistence type="predicted"/>
<keyword evidence="3" id="KW-1185">Reference proteome</keyword>
<dbReference type="EMBL" id="CABIKM010000083">
    <property type="protein sequence ID" value="VUZ86645.1"/>
    <property type="molecule type" value="Genomic_DNA"/>
</dbReference>
<evidence type="ECO:0000313" key="2">
    <source>
        <dbReference type="EMBL" id="VUZ86645.1"/>
    </source>
</evidence>
<evidence type="ECO:0000259" key="1">
    <source>
        <dbReference type="Pfam" id="PF02371"/>
    </source>
</evidence>
<dbReference type="GO" id="GO:0006313">
    <property type="term" value="P:DNA transposition"/>
    <property type="evidence" value="ECO:0007669"/>
    <property type="project" value="InterPro"/>
</dbReference>
<dbReference type="PANTHER" id="PTHR33055">
    <property type="entry name" value="TRANSPOSASE FOR INSERTION SEQUENCE ELEMENT IS1111A"/>
    <property type="match status" value="1"/>
</dbReference>
<gene>
    <name evidence="2" type="ORF">MELA_03050</name>
</gene>